<sequence>MSVPGPKESGPRPLYRLREARNAYWCWDPPGPTASVRRPRHFILAAAPGRNRRRTRAAHPALNAARVSTRAARQKGGGAAGLRPRWAV</sequence>
<dbReference type="EMBL" id="JANPWB010000008">
    <property type="protein sequence ID" value="KAJ1164875.1"/>
    <property type="molecule type" value="Genomic_DNA"/>
</dbReference>
<name>A0AAV7SL91_PLEWA</name>
<comment type="caution">
    <text evidence="2">The sequence shown here is derived from an EMBL/GenBank/DDBJ whole genome shotgun (WGS) entry which is preliminary data.</text>
</comment>
<evidence type="ECO:0000313" key="2">
    <source>
        <dbReference type="EMBL" id="KAJ1164875.1"/>
    </source>
</evidence>
<organism evidence="2 3">
    <name type="scientific">Pleurodeles waltl</name>
    <name type="common">Iberian ribbed newt</name>
    <dbReference type="NCBI Taxonomy" id="8319"/>
    <lineage>
        <taxon>Eukaryota</taxon>
        <taxon>Metazoa</taxon>
        <taxon>Chordata</taxon>
        <taxon>Craniata</taxon>
        <taxon>Vertebrata</taxon>
        <taxon>Euteleostomi</taxon>
        <taxon>Amphibia</taxon>
        <taxon>Batrachia</taxon>
        <taxon>Caudata</taxon>
        <taxon>Salamandroidea</taxon>
        <taxon>Salamandridae</taxon>
        <taxon>Pleurodelinae</taxon>
        <taxon>Pleurodeles</taxon>
    </lineage>
</organism>
<dbReference type="Proteomes" id="UP001066276">
    <property type="component" value="Chromosome 4_2"/>
</dbReference>
<dbReference type="AlphaFoldDB" id="A0AAV7SL91"/>
<evidence type="ECO:0000313" key="3">
    <source>
        <dbReference type="Proteomes" id="UP001066276"/>
    </source>
</evidence>
<gene>
    <name evidence="2" type="ORF">NDU88_005308</name>
</gene>
<protein>
    <submittedName>
        <fullName evidence="2">Uncharacterized protein</fullName>
    </submittedName>
</protein>
<keyword evidence="3" id="KW-1185">Reference proteome</keyword>
<accession>A0AAV7SL91</accession>
<proteinExistence type="predicted"/>
<reference evidence="2" key="1">
    <citation type="journal article" date="2022" name="bioRxiv">
        <title>Sequencing and chromosome-scale assembly of the giantPleurodeles waltlgenome.</title>
        <authorList>
            <person name="Brown T."/>
            <person name="Elewa A."/>
            <person name="Iarovenko S."/>
            <person name="Subramanian E."/>
            <person name="Araus A.J."/>
            <person name="Petzold A."/>
            <person name="Susuki M."/>
            <person name="Suzuki K.-i.T."/>
            <person name="Hayashi T."/>
            <person name="Toyoda A."/>
            <person name="Oliveira C."/>
            <person name="Osipova E."/>
            <person name="Leigh N.D."/>
            <person name="Simon A."/>
            <person name="Yun M.H."/>
        </authorList>
    </citation>
    <scope>NUCLEOTIDE SEQUENCE</scope>
    <source>
        <strain evidence="2">20211129_DDA</strain>
        <tissue evidence="2">Liver</tissue>
    </source>
</reference>
<feature type="region of interest" description="Disordered" evidence="1">
    <location>
        <begin position="50"/>
        <end position="88"/>
    </location>
</feature>
<evidence type="ECO:0000256" key="1">
    <source>
        <dbReference type="SAM" id="MobiDB-lite"/>
    </source>
</evidence>